<gene>
    <name evidence="2" type="ORF">FHR36_000005</name>
</gene>
<accession>A0ABT1IPN4</accession>
<proteinExistence type="predicted"/>
<dbReference type="Proteomes" id="UP001206483">
    <property type="component" value="Unassembled WGS sequence"/>
</dbReference>
<dbReference type="InterPro" id="IPR036890">
    <property type="entry name" value="HATPase_C_sf"/>
</dbReference>
<evidence type="ECO:0000256" key="1">
    <source>
        <dbReference type="SAM" id="MobiDB-lite"/>
    </source>
</evidence>
<evidence type="ECO:0008006" key="4">
    <source>
        <dbReference type="Google" id="ProtNLM"/>
    </source>
</evidence>
<feature type="compositionally biased region" description="Low complexity" evidence="1">
    <location>
        <begin position="456"/>
        <end position="468"/>
    </location>
</feature>
<dbReference type="SUPFAM" id="SSF55874">
    <property type="entry name" value="ATPase domain of HSP90 chaperone/DNA topoisomerase II/histidine kinase"/>
    <property type="match status" value="1"/>
</dbReference>
<dbReference type="RefSeq" id="WP_253792646.1">
    <property type="nucleotide sequence ID" value="NZ_BAAAUB010000039.1"/>
</dbReference>
<evidence type="ECO:0000313" key="3">
    <source>
        <dbReference type="Proteomes" id="UP001206483"/>
    </source>
</evidence>
<keyword evidence="3" id="KW-1185">Reference proteome</keyword>
<dbReference type="EMBL" id="JAMZDX010000001">
    <property type="protein sequence ID" value="MCP2306913.1"/>
    <property type="molecule type" value="Genomic_DNA"/>
</dbReference>
<name>A0ABT1IPN4_9ACTN</name>
<organism evidence="2 3">
    <name type="scientific">Kitasatospora paracochleata</name>
    <dbReference type="NCBI Taxonomy" id="58354"/>
    <lineage>
        <taxon>Bacteria</taxon>
        <taxon>Bacillati</taxon>
        <taxon>Actinomycetota</taxon>
        <taxon>Actinomycetes</taxon>
        <taxon>Kitasatosporales</taxon>
        <taxon>Streptomycetaceae</taxon>
        <taxon>Kitasatospora</taxon>
    </lineage>
</organism>
<sequence length="655" mass="71875">MLGELHMPRYVHVPTSATANLIRQAYEAGGRYQWAREAWRNSEESEATVIHFGIEEQAAETLGVLRRTIMDDGKGMEPTDLKDFLTTFGGGGKPIGMDENFGQGFKSSVLPWNPYGVVVISYTEVAPDGAMLWIYRDDEGNYALKEWMATDENGEFVSYTDVVTPFVDNEHGCDWGRIRPSWMTTGTIMVLLGSGPDSNTWMGDPSRGETTDDLIRYMNGRILTVPERNGQAIETTIIDLYAKRSNERRDTKDKTVALPDGRTMVWRPRRVHGLKHFIPESAVKGTVAVDSHGTQVDWFYVPEPHPAVGGTSDYIAQRPAVVVDYQGEAYHSDSSKSRYRQFGITDEIMNRTWLIVRPPVYSDTRPTQWGVLTQASRHILISKGGRELPWEEWGDAFYNSFPEELAKARDAARASTSSHSDPSMAKNLARILDRLNPRFKASRVLSSAAGRILGTPTGAAAGAPAARGGRAGSGSGAPGGAGGTAGPRQILVPNASGKLAGATAQVRGGYPAFEWKDFDSEEAKHLAHYVKNDSRVIDGTEYRGVVYLNSKHPVFVQEFVHWSNQVWPKADPAKVRQLVERVYGEEAVAHVVHAQRLNGTLVAKSEDGAPVVMGEDDVQSLLEPMALSAALLGLINVEQRVLTQGGGLFGSRATQ</sequence>
<feature type="region of interest" description="Disordered" evidence="1">
    <location>
        <begin position="456"/>
        <end position="487"/>
    </location>
</feature>
<reference evidence="2 3" key="1">
    <citation type="submission" date="2022-06" db="EMBL/GenBank/DDBJ databases">
        <title>Sequencing the genomes of 1000 actinobacteria strains.</title>
        <authorList>
            <person name="Klenk H.-P."/>
        </authorList>
    </citation>
    <scope>NUCLEOTIDE SEQUENCE [LARGE SCALE GENOMIC DNA]</scope>
    <source>
        <strain evidence="2 3">DSM 41656</strain>
    </source>
</reference>
<evidence type="ECO:0000313" key="2">
    <source>
        <dbReference type="EMBL" id="MCP2306913.1"/>
    </source>
</evidence>
<feature type="compositionally biased region" description="Gly residues" evidence="1">
    <location>
        <begin position="469"/>
        <end position="485"/>
    </location>
</feature>
<comment type="caution">
    <text evidence="2">The sequence shown here is derived from an EMBL/GenBank/DDBJ whole genome shotgun (WGS) entry which is preliminary data.</text>
</comment>
<protein>
    <recommendedName>
        <fullName evidence="4">Histidine kinase/DNA gyrase B/HSP90-like ATPase</fullName>
    </recommendedName>
</protein>